<evidence type="ECO:0000313" key="1">
    <source>
        <dbReference type="EMBL" id="RZU35225.1"/>
    </source>
</evidence>
<accession>A0A4Q7YFX0</accession>
<dbReference type="EMBL" id="SHKW01000003">
    <property type="protein sequence ID" value="RZU35225.1"/>
    <property type="molecule type" value="Genomic_DNA"/>
</dbReference>
<comment type="caution">
    <text evidence="1">The sequence shown here is derived from an EMBL/GenBank/DDBJ whole genome shotgun (WGS) entry which is preliminary data.</text>
</comment>
<dbReference type="Proteomes" id="UP000292958">
    <property type="component" value="Unassembled WGS sequence"/>
</dbReference>
<proteinExistence type="predicted"/>
<organism evidence="1 2">
    <name type="scientific">Edaphobacter modestus</name>
    <dbReference type="NCBI Taxonomy" id="388466"/>
    <lineage>
        <taxon>Bacteria</taxon>
        <taxon>Pseudomonadati</taxon>
        <taxon>Acidobacteriota</taxon>
        <taxon>Terriglobia</taxon>
        <taxon>Terriglobales</taxon>
        <taxon>Acidobacteriaceae</taxon>
        <taxon>Edaphobacter</taxon>
    </lineage>
</organism>
<name>A0A4Q7YFX0_9BACT</name>
<protein>
    <submittedName>
        <fullName evidence="1">Uncharacterized protein</fullName>
    </submittedName>
</protein>
<sequence length="67" mass="7695">MAKQDMRAAYFPHIDGLRLGRLCRVAPPHCGRPARVRLIEISEYASLRDLDRTYVRVLLTQLTETLA</sequence>
<dbReference type="OrthoDB" id="9789727at2"/>
<keyword evidence="2" id="KW-1185">Reference proteome</keyword>
<gene>
    <name evidence="1" type="ORF">BDD14_5985</name>
</gene>
<dbReference type="RefSeq" id="WP_130424479.1">
    <property type="nucleotide sequence ID" value="NZ_SHKW01000003.1"/>
</dbReference>
<reference evidence="1 2" key="1">
    <citation type="submission" date="2019-02" db="EMBL/GenBank/DDBJ databases">
        <title>Genomic Encyclopedia of Archaeal and Bacterial Type Strains, Phase II (KMG-II): from individual species to whole genera.</title>
        <authorList>
            <person name="Goeker M."/>
        </authorList>
    </citation>
    <scope>NUCLEOTIDE SEQUENCE [LARGE SCALE GENOMIC DNA]</scope>
    <source>
        <strain evidence="1 2">DSM 18101</strain>
    </source>
</reference>
<dbReference type="AlphaFoldDB" id="A0A4Q7YFX0"/>
<evidence type="ECO:0000313" key="2">
    <source>
        <dbReference type="Proteomes" id="UP000292958"/>
    </source>
</evidence>